<keyword evidence="5" id="KW-0472">Membrane</keyword>
<keyword evidence="5" id="KW-1133">Transmembrane helix</keyword>
<evidence type="ECO:0000256" key="5">
    <source>
        <dbReference type="SAM" id="Phobius"/>
    </source>
</evidence>
<dbReference type="PRINTS" id="PR01097">
    <property type="entry name" value="TRNSRECEPTRP"/>
</dbReference>
<keyword evidence="1" id="KW-0813">Transport</keyword>
<evidence type="ECO:0000313" key="6">
    <source>
        <dbReference type="EMBL" id="CAE0122200.1"/>
    </source>
</evidence>
<dbReference type="InterPro" id="IPR002153">
    <property type="entry name" value="TRPC_channel"/>
</dbReference>
<feature type="compositionally biased region" description="Pro residues" evidence="4">
    <location>
        <begin position="263"/>
        <end position="279"/>
    </location>
</feature>
<evidence type="ECO:0000256" key="2">
    <source>
        <dbReference type="ARBA" id="ARBA00023065"/>
    </source>
</evidence>
<feature type="region of interest" description="Disordered" evidence="4">
    <location>
        <begin position="245"/>
        <end position="286"/>
    </location>
</feature>
<sequence>MPATGFVLMSLYFVFTTILLLNMLIAQMTNSYEIVSRDASDNHFFRFGSLVLELIEQPVCPPPFYCLTMPQEIVTAFTIMRKKCNQSSTEESSTLDPMGTRVHGKRHRADGPWLEKQIALLWNFLLDHQHLVQEENWQNSLSKQLVDQSQNLREELMSRCDRRFDGVEKQLKSVLERLALNPMEPVSPFLSCCSPSRGFFPSPHPTAASSAAITLAHTAGTPSPDASNPKLVGLQLPKPVAIEPRSATARRSCRRGREVAPARLPPPARAYLAPAPPLNRPESSAEDLISLPLCC</sequence>
<dbReference type="GO" id="GO:0005886">
    <property type="term" value="C:plasma membrane"/>
    <property type="evidence" value="ECO:0007669"/>
    <property type="project" value="TreeGrafter"/>
</dbReference>
<dbReference type="AlphaFoldDB" id="A0A7S3F1Z8"/>
<gene>
    <name evidence="6" type="ORF">HERI1096_LOCUS22901</name>
</gene>
<keyword evidence="3" id="KW-0407">Ion channel</keyword>
<protein>
    <recommendedName>
        <fullName evidence="7">Ion transport domain-containing protein</fullName>
    </recommendedName>
</protein>
<dbReference type="PANTHER" id="PTHR13800">
    <property type="entry name" value="TRANSIENT RECEPTOR POTENTIAL CATION CHANNEL, SUBFAMILY M, MEMBER 6"/>
    <property type="match status" value="1"/>
</dbReference>
<reference evidence="6" key="1">
    <citation type="submission" date="2021-01" db="EMBL/GenBank/DDBJ databases">
        <authorList>
            <person name="Corre E."/>
            <person name="Pelletier E."/>
            <person name="Niang G."/>
            <person name="Scheremetjew M."/>
            <person name="Finn R."/>
            <person name="Kale V."/>
            <person name="Holt S."/>
            <person name="Cochrane G."/>
            <person name="Meng A."/>
            <person name="Brown T."/>
            <person name="Cohen L."/>
        </authorList>
    </citation>
    <scope>NUCLEOTIDE SEQUENCE</scope>
    <source>
        <strain evidence="6">CCMP281</strain>
    </source>
</reference>
<keyword evidence="2" id="KW-0406">Ion transport</keyword>
<dbReference type="GO" id="GO:0099604">
    <property type="term" value="F:ligand-gated calcium channel activity"/>
    <property type="evidence" value="ECO:0007669"/>
    <property type="project" value="TreeGrafter"/>
</dbReference>
<accession>A0A7S3F1Z8</accession>
<name>A0A7S3F1Z8_9EUKA</name>
<feature type="transmembrane region" description="Helical" evidence="5">
    <location>
        <begin position="6"/>
        <end position="25"/>
    </location>
</feature>
<evidence type="ECO:0000256" key="1">
    <source>
        <dbReference type="ARBA" id="ARBA00022448"/>
    </source>
</evidence>
<evidence type="ECO:0000256" key="3">
    <source>
        <dbReference type="ARBA" id="ARBA00023303"/>
    </source>
</evidence>
<proteinExistence type="predicted"/>
<dbReference type="EMBL" id="HBHX01041266">
    <property type="protein sequence ID" value="CAE0122200.1"/>
    <property type="molecule type" value="Transcribed_RNA"/>
</dbReference>
<dbReference type="InterPro" id="IPR050927">
    <property type="entry name" value="TRPM"/>
</dbReference>
<evidence type="ECO:0000256" key="4">
    <source>
        <dbReference type="SAM" id="MobiDB-lite"/>
    </source>
</evidence>
<organism evidence="6">
    <name type="scientific">Haptolina ericina</name>
    <dbReference type="NCBI Taxonomy" id="156174"/>
    <lineage>
        <taxon>Eukaryota</taxon>
        <taxon>Haptista</taxon>
        <taxon>Haptophyta</taxon>
        <taxon>Prymnesiophyceae</taxon>
        <taxon>Prymnesiales</taxon>
        <taxon>Prymnesiaceae</taxon>
        <taxon>Haptolina</taxon>
    </lineage>
</organism>
<evidence type="ECO:0008006" key="7">
    <source>
        <dbReference type="Google" id="ProtNLM"/>
    </source>
</evidence>
<dbReference type="PANTHER" id="PTHR13800:SF12">
    <property type="entry name" value="TRANSIENT RECEPTOR POTENTIAL CATION CHANNEL SUBFAMILY M MEMBER-LIKE 2"/>
    <property type="match status" value="1"/>
</dbReference>
<keyword evidence="5" id="KW-0812">Transmembrane</keyword>